<evidence type="ECO:0000256" key="5">
    <source>
        <dbReference type="ARBA" id="ARBA00023004"/>
    </source>
</evidence>
<dbReference type="PANTHER" id="PTHR30038">
    <property type="entry name" value="ALDEHYDE FERREDOXIN OXIDOREDUCTASE"/>
    <property type="match status" value="1"/>
</dbReference>
<comment type="caution">
    <text evidence="8">The sequence shown here is derived from an EMBL/GenBank/DDBJ whole genome shotgun (WGS) entry which is preliminary data.</text>
</comment>
<dbReference type="Gene3D" id="1.10.569.10">
    <property type="entry name" value="Aldehyde Ferredoxin Oxidoreductase Protein, subunit A, domain 2"/>
    <property type="match status" value="1"/>
</dbReference>
<evidence type="ECO:0000313" key="8">
    <source>
        <dbReference type="EMBL" id="HDD43781.1"/>
    </source>
</evidence>
<evidence type="ECO:0000256" key="2">
    <source>
        <dbReference type="ARBA" id="ARBA00011032"/>
    </source>
</evidence>
<dbReference type="AlphaFoldDB" id="A0A7C0Y402"/>
<organism evidence="8">
    <name type="scientific">Desulfofervidus auxilii</name>
    <dbReference type="NCBI Taxonomy" id="1621989"/>
    <lineage>
        <taxon>Bacteria</taxon>
        <taxon>Pseudomonadati</taxon>
        <taxon>Thermodesulfobacteriota</taxon>
        <taxon>Candidatus Desulfofervidia</taxon>
        <taxon>Candidatus Desulfofervidales</taxon>
        <taxon>Candidatus Desulfofervidaceae</taxon>
        <taxon>Candidatus Desulfofervidus</taxon>
    </lineage>
</organism>
<evidence type="ECO:0000259" key="7">
    <source>
        <dbReference type="SMART" id="SM00790"/>
    </source>
</evidence>
<dbReference type="PANTHER" id="PTHR30038:SF0">
    <property type="entry name" value="TUNGSTEN-CONTAINING ALDEHYDE FERREDOXIN OXIDOREDUCTASE"/>
    <property type="match status" value="1"/>
</dbReference>
<keyword evidence="4" id="KW-0479">Metal-binding</keyword>
<comment type="similarity">
    <text evidence="2">Belongs to the AOR/FOR family.</text>
</comment>
<dbReference type="EMBL" id="DRBS01000110">
    <property type="protein sequence ID" value="HDD43781.1"/>
    <property type="molecule type" value="Genomic_DNA"/>
</dbReference>
<evidence type="ECO:0000256" key="6">
    <source>
        <dbReference type="ARBA" id="ARBA00023014"/>
    </source>
</evidence>
<dbReference type="SUPFAM" id="SSF56228">
    <property type="entry name" value="Aldehyde ferredoxin oxidoreductase, N-terminal domain"/>
    <property type="match status" value="1"/>
</dbReference>
<dbReference type="InterPro" id="IPR036503">
    <property type="entry name" value="Ald_Fedxn_OxRdtase_N_sf"/>
</dbReference>
<gene>
    <name evidence="8" type="ORF">ENG63_02830</name>
</gene>
<dbReference type="InterPro" id="IPR001203">
    <property type="entry name" value="OxRdtase_Ald_Fedxn_C"/>
</dbReference>
<accession>A0A7C0Y402</accession>
<keyword evidence="3" id="KW-0004">4Fe-4S</keyword>
<protein>
    <recommendedName>
        <fullName evidence="7">Aldehyde ferredoxin oxidoreductase N-terminal domain-containing protein</fullName>
    </recommendedName>
</protein>
<dbReference type="GO" id="GO:0051539">
    <property type="term" value="F:4 iron, 4 sulfur cluster binding"/>
    <property type="evidence" value="ECO:0007669"/>
    <property type="project" value="UniProtKB-KW"/>
</dbReference>
<dbReference type="InterPro" id="IPR051919">
    <property type="entry name" value="W-dependent_AOR"/>
</dbReference>
<dbReference type="GO" id="GO:0009055">
    <property type="term" value="F:electron transfer activity"/>
    <property type="evidence" value="ECO:0007669"/>
    <property type="project" value="InterPro"/>
</dbReference>
<dbReference type="Pfam" id="PF01314">
    <property type="entry name" value="AFOR_C"/>
    <property type="match status" value="1"/>
</dbReference>
<dbReference type="InterPro" id="IPR036021">
    <property type="entry name" value="Tungsten_al_ferr_oxy-like_C"/>
</dbReference>
<keyword evidence="5" id="KW-0408">Iron</keyword>
<comment type="cofactor">
    <cofactor evidence="1">
        <name>[4Fe-4S] cluster</name>
        <dbReference type="ChEBI" id="CHEBI:49883"/>
    </cofactor>
</comment>
<reference evidence="8" key="1">
    <citation type="journal article" date="2020" name="mSystems">
        <title>Genome- and Community-Level Interaction Insights into Carbon Utilization and Element Cycling Functions of Hydrothermarchaeota in Hydrothermal Sediment.</title>
        <authorList>
            <person name="Zhou Z."/>
            <person name="Liu Y."/>
            <person name="Xu W."/>
            <person name="Pan J."/>
            <person name="Luo Z.H."/>
            <person name="Li M."/>
        </authorList>
    </citation>
    <scope>NUCLEOTIDE SEQUENCE [LARGE SCALE GENOMIC DNA]</scope>
    <source>
        <strain evidence="8">HyVt-233</strain>
    </source>
</reference>
<dbReference type="SMART" id="SM00790">
    <property type="entry name" value="AFOR_N"/>
    <property type="match status" value="1"/>
</dbReference>
<keyword evidence="6" id="KW-0411">Iron-sulfur</keyword>
<name>A0A7C0Y402_DESA2</name>
<evidence type="ECO:0000256" key="4">
    <source>
        <dbReference type="ARBA" id="ARBA00022723"/>
    </source>
</evidence>
<dbReference type="GO" id="GO:0016625">
    <property type="term" value="F:oxidoreductase activity, acting on the aldehyde or oxo group of donors, iron-sulfur protein as acceptor"/>
    <property type="evidence" value="ECO:0007669"/>
    <property type="project" value="InterPro"/>
</dbReference>
<dbReference type="Proteomes" id="UP000886289">
    <property type="component" value="Unassembled WGS sequence"/>
</dbReference>
<dbReference type="Gene3D" id="3.60.9.10">
    <property type="entry name" value="Aldehyde ferredoxin oxidoreductase, N-terminal domain"/>
    <property type="match status" value="1"/>
</dbReference>
<dbReference type="InterPro" id="IPR013984">
    <property type="entry name" value="Ald_Fedxn_OxRdtase_dom2"/>
</dbReference>
<evidence type="ECO:0000256" key="3">
    <source>
        <dbReference type="ARBA" id="ARBA00022485"/>
    </source>
</evidence>
<sequence>MTGWQGKLLRINLGSGLIETELLAEDLLESYPGGCALARKLAQLENISTENNKIIIAAGALNGTGAPAAAFCGIAGYVDDVVCVSLPLHFGAEIKFCGYDVLIIEGKADGWSYILVGEDVKILPIEELADLNPLEIESIIRSAFDQWRASETKIISIGDAEKFSPLLGLVTDGFVVNYTAKLASVFAEKHLKAIALRGIFDLKLARPSEFNQLITEAIKDFRDKQKNFEEKFYNIFQKVNIPLFSRIYANEAEKIACFGCPIACLRKKKEKFLPDFIAIYCLNRMMGINSIQEALSLYDFCTQEGIDPVALGLSARILIELGRSGKFETPPLRAGDKKHILHLLKDKDSLLHKKANLLAKEYEMESEFKELEDSLKRIEKIIFSDIDGYDNKIKIIDALGFCPYILYLFPYELLIEMYQAATGKLLKE</sequence>
<dbReference type="InterPro" id="IPR013983">
    <property type="entry name" value="Ald_Fedxn_OxRdtase_N"/>
</dbReference>
<proteinExistence type="inferred from homology"/>
<dbReference type="Pfam" id="PF02730">
    <property type="entry name" value="AFOR_N"/>
    <property type="match status" value="1"/>
</dbReference>
<evidence type="ECO:0000256" key="1">
    <source>
        <dbReference type="ARBA" id="ARBA00001966"/>
    </source>
</evidence>
<dbReference type="GO" id="GO:0046872">
    <property type="term" value="F:metal ion binding"/>
    <property type="evidence" value="ECO:0007669"/>
    <property type="project" value="UniProtKB-KW"/>
</dbReference>
<dbReference type="SUPFAM" id="SSF48310">
    <property type="entry name" value="Aldehyde ferredoxin oxidoreductase, C-terminal domains"/>
    <property type="match status" value="1"/>
</dbReference>
<feature type="domain" description="Aldehyde ferredoxin oxidoreductase N-terminal" evidence="7">
    <location>
        <begin position="4"/>
        <end position="200"/>
    </location>
</feature>